<dbReference type="InterPro" id="IPR027417">
    <property type="entry name" value="P-loop_NTPase"/>
</dbReference>
<feature type="domain" description="AAA" evidence="1">
    <location>
        <begin position="20"/>
        <end position="150"/>
    </location>
</feature>
<reference evidence="3 4" key="1">
    <citation type="submission" date="2018-08" db="EMBL/GenBank/DDBJ databases">
        <title>A genome reference for cultivated species of the human gut microbiota.</title>
        <authorList>
            <person name="Zou Y."/>
            <person name="Xue W."/>
            <person name="Luo G."/>
        </authorList>
    </citation>
    <scope>NUCLEOTIDE SEQUENCE [LARGE SCALE GENOMIC DNA]</scope>
    <source>
        <strain evidence="3 4">AF10-17</strain>
    </source>
</reference>
<dbReference type="Pfam" id="PF13173">
    <property type="entry name" value="AAA_14"/>
    <property type="match status" value="1"/>
</dbReference>
<keyword evidence="3" id="KW-0547">Nucleotide-binding</keyword>
<proteinExistence type="predicted"/>
<protein>
    <submittedName>
        <fullName evidence="3">ATP-binding protein</fullName>
    </submittedName>
</protein>
<dbReference type="AlphaFoldDB" id="A0AA92U915"/>
<dbReference type="RefSeq" id="WP_118152497.1">
    <property type="nucleotide sequence ID" value="NZ_QSAV01000017.1"/>
</dbReference>
<dbReference type="InterPro" id="IPR025420">
    <property type="entry name" value="DUF4143"/>
</dbReference>
<evidence type="ECO:0000259" key="1">
    <source>
        <dbReference type="Pfam" id="PF13173"/>
    </source>
</evidence>
<dbReference type="Pfam" id="PF13635">
    <property type="entry name" value="DUF4143"/>
    <property type="match status" value="1"/>
</dbReference>
<sequence length="413" mass="47952">MYFERKEYLDKLISAEGNGMIKIITGIRRCGKSFLLFNIFCKHLLERGVAENHIIQVNLEDRRNRKLRDPDALLEYIDAQMVDKEKYYILLDEVQMVKEFEDVLNSYLHVENAEVYVTGSNARFLSKDVITEFRGRGWEIRIHPLSFSEYYEVVGGEMQQALETYYLYGGLPAVVQMGSPEAKQNYLREIYETVYLKDVLERNRLKNPEGMKELVRLLASTVGSCINVLKISNTFKSVGGVDISVNTISKYLEYLQDSFVISEALRYDVKGRKYIGAGTKYYFEDIGIRNAVLDFRQIEYTHIMENVIYNELRKQGYGVDVGVVESFKRDENGKLQRRNLEIDFVVNRHDERLYIQSAFALPDKEKIDQEQASLLNVNDGFRKLIIVGDRYRSGYNEEGILMMSLSDFLLGKS</sequence>
<evidence type="ECO:0000259" key="2">
    <source>
        <dbReference type="Pfam" id="PF13635"/>
    </source>
</evidence>
<organism evidence="3 4">
    <name type="scientific">Segatella copri</name>
    <dbReference type="NCBI Taxonomy" id="165179"/>
    <lineage>
        <taxon>Bacteria</taxon>
        <taxon>Pseudomonadati</taxon>
        <taxon>Bacteroidota</taxon>
        <taxon>Bacteroidia</taxon>
        <taxon>Bacteroidales</taxon>
        <taxon>Prevotellaceae</taxon>
        <taxon>Segatella</taxon>
    </lineage>
</organism>
<dbReference type="Proteomes" id="UP000285776">
    <property type="component" value="Unassembled WGS sequence"/>
</dbReference>
<dbReference type="InterPro" id="IPR041682">
    <property type="entry name" value="AAA_14"/>
</dbReference>
<dbReference type="EMBL" id="QSAV01000017">
    <property type="protein sequence ID" value="RGW80015.1"/>
    <property type="molecule type" value="Genomic_DNA"/>
</dbReference>
<name>A0AA92U915_9BACT</name>
<dbReference type="PANTHER" id="PTHR33295">
    <property type="entry name" value="ATPASE"/>
    <property type="match status" value="1"/>
</dbReference>
<dbReference type="GO" id="GO:0005524">
    <property type="term" value="F:ATP binding"/>
    <property type="evidence" value="ECO:0007669"/>
    <property type="project" value="UniProtKB-KW"/>
</dbReference>
<accession>A0AA92U915</accession>
<keyword evidence="3" id="KW-0067">ATP-binding</keyword>
<comment type="caution">
    <text evidence="3">The sequence shown here is derived from an EMBL/GenBank/DDBJ whole genome shotgun (WGS) entry which is preliminary data.</text>
</comment>
<gene>
    <name evidence="3" type="ORF">DWV53_06520</name>
</gene>
<evidence type="ECO:0000313" key="3">
    <source>
        <dbReference type="EMBL" id="RGW80015.1"/>
    </source>
</evidence>
<evidence type="ECO:0000313" key="4">
    <source>
        <dbReference type="Proteomes" id="UP000285776"/>
    </source>
</evidence>
<feature type="domain" description="DUF4143" evidence="2">
    <location>
        <begin position="197"/>
        <end position="354"/>
    </location>
</feature>
<dbReference type="PANTHER" id="PTHR33295:SF18">
    <property type="entry name" value="AAA+ ATPASE DOMAIN-CONTAINING PROTEIN"/>
    <property type="match status" value="1"/>
</dbReference>
<dbReference type="SUPFAM" id="SSF52540">
    <property type="entry name" value="P-loop containing nucleoside triphosphate hydrolases"/>
    <property type="match status" value="1"/>
</dbReference>